<evidence type="ECO:0000313" key="3">
    <source>
        <dbReference type="Proteomes" id="UP000050535"/>
    </source>
</evidence>
<reference evidence="3" key="1">
    <citation type="submission" date="2013-11" db="EMBL/GenBank/DDBJ databases">
        <authorList>
            <person name="Hoang H.T."/>
            <person name="Killian M.L."/>
            <person name="Madson D.M."/>
            <person name="Arruda P.H.E."/>
            <person name="Sun D."/>
            <person name="Schwartz K.J."/>
            <person name="Yoon K."/>
        </authorList>
    </citation>
    <scope>NUCLEOTIDE SEQUENCE [LARGE SCALE GENOMIC DNA]</scope>
    <source>
        <strain evidence="3">CDK2</strain>
    </source>
</reference>
<protein>
    <submittedName>
        <fullName evidence="2">Uncharacterized protein</fullName>
    </submittedName>
</protein>
<dbReference type="InterPro" id="IPR007404">
    <property type="entry name" value="YdjM-like"/>
</dbReference>
<feature type="transmembrane region" description="Helical" evidence="1">
    <location>
        <begin position="101"/>
        <end position="122"/>
    </location>
</feature>
<accession>A0A0P7GLD4</accession>
<feature type="transmembrane region" description="Helical" evidence="1">
    <location>
        <begin position="129"/>
        <end position="148"/>
    </location>
</feature>
<feature type="transmembrane region" description="Helical" evidence="1">
    <location>
        <begin position="201"/>
        <end position="225"/>
    </location>
</feature>
<feature type="transmembrane region" description="Helical" evidence="1">
    <location>
        <begin position="289"/>
        <end position="313"/>
    </location>
</feature>
<feature type="transmembrane region" description="Helical" evidence="1">
    <location>
        <begin position="75"/>
        <end position="95"/>
    </location>
</feature>
<gene>
    <name evidence="2" type="ORF">SY89_00054</name>
</gene>
<proteinExistence type="predicted"/>
<dbReference type="EMBL" id="LGUC01000001">
    <property type="protein sequence ID" value="KPN29341.1"/>
    <property type="molecule type" value="Genomic_DNA"/>
</dbReference>
<dbReference type="RefSeq" id="WP_054582664.1">
    <property type="nucleotide sequence ID" value="NZ_LGUC01000001.1"/>
</dbReference>
<feature type="transmembrane region" description="Helical" evidence="1">
    <location>
        <begin position="45"/>
        <end position="68"/>
    </location>
</feature>
<keyword evidence="1" id="KW-1133">Transmembrane helix</keyword>
<organism evidence="2 3">
    <name type="scientific">Halolamina pelagica</name>
    <dbReference type="NCBI Taxonomy" id="699431"/>
    <lineage>
        <taxon>Archaea</taxon>
        <taxon>Methanobacteriati</taxon>
        <taxon>Methanobacteriota</taxon>
        <taxon>Stenosarchaea group</taxon>
        <taxon>Halobacteria</taxon>
        <taxon>Halobacteriales</taxon>
        <taxon>Haloferacaceae</taxon>
    </lineage>
</organism>
<feature type="transmembrane region" description="Helical" evidence="1">
    <location>
        <begin position="257"/>
        <end position="277"/>
    </location>
</feature>
<feature type="transmembrane region" description="Helical" evidence="1">
    <location>
        <begin position="232"/>
        <end position="251"/>
    </location>
</feature>
<keyword evidence="1" id="KW-0812">Transmembrane</keyword>
<dbReference type="Proteomes" id="UP000050535">
    <property type="component" value="Unassembled WGS sequence"/>
</dbReference>
<keyword evidence="1" id="KW-0472">Membrane</keyword>
<dbReference type="STRING" id="699431.SY89_00054"/>
<comment type="caution">
    <text evidence="2">The sequence shown here is derived from an EMBL/GenBank/DDBJ whole genome shotgun (WGS) entry which is preliminary data.</text>
</comment>
<evidence type="ECO:0000256" key="1">
    <source>
        <dbReference type="SAM" id="Phobius"/>
    </source>
</evidence>
<dbReference type="Pfam" id="PF04307">
    <property type="entry name" value="YdjM"/>
    <property type="match status" value="1"/>
</dbReference>
<dbReference type="OrthoDB" id="313450at2157"/>
<keyword evidence="3" id="KW-1185">Reference proteome</keyword>
<evidence type="ECO:0000313" key="2">
    <source>
        <dbReference type="EMBL" id="KPN29341.1"/>
    </source>
</evidence>
<name>A0A0P7GLD4_9EURY</name>
<dbReference type="AlphaFoldDB" id="A0A0P7GLD4"/>
<sequence length="314" mass="31930">MFVGHALLAFALVGGTAAVLTDRRIALQLGIVAAVFATVPDVDMVYALVGLVGAEGGVMGTVSSFWAASTAVHRTITHSLLVAPVAAAMAGAWLHGRRSEAPWWLGVAVVLGAGLGTVATLVSGALGGAVMAVFVVAAVAVAEGVGQYTEFGSRATIAAGFVGLFSHPFGDLATGEPPAFLYPLNAPLVTERVALADDATLHLLGAFGVELAAIWAGLLVAMWLLERPVRAAIDFRAVVGVGYALAALAIPAPTLDFSYHFVFSVLSVGMIGAVPRVRFPNVAVERPDAVGAALTGLAAVTLAGMAYTVAYVLV</sequence>